<evidence type="ECO:0000256" key="2">
    <source>
        <dbReference type="SAM" id="Phobius"/>
    </source>
</evidence>
<feature type="transmembrane region" description="Helical" evidence="2">
    <location>
        <begin position="56"/>
        <end position="75"/>
    </location>
</feature>
<dbReference type="InterPro" id="IPR003877">
    <property type="entry name" value="SPRY_dom"/>
</dbReference>
<dbReference type="Proteomes" id="UP001591681">
    <property type="component" value="Unassembled WGS sequence"/>
</dbReference>
<evidence type="ECO:0000259" key="3">
    <source>
        <dbReference type="PROSITE" id="PS50188"/>
    </source>
</evidence>
<keyword evidence="5" id="KW-1185">Reference proteome</keyword>
<dbReference type="InterPro" id="IPR006574">
    <property type="entry name" value="PRY"/>
</dbReference>
<dbReference type="Pfam" id="PF00622">
    <property type="entry name" value="SPRY"/>
    <property type="match status" value="1"/>
</dbReference>
<dbReference type="EMBL" id="JBHFQA010000022">
    <property type="protein sequence ID" value="KAL2079490.1"/>
    <property type="molecule type" value="Genomic_DNA"/>
</dbReference>
<dbReference type="Pfam" id="PF13765">
    <property type="entry name" value="PRY"/>
    <property type="match status" value="1"/>
</dbReference>
<keyword evidence="1" id="KW-0175">Coiled coil</keyword>
<feature type="coiled-coil region" evidence="1">
    <location>
        <begin position="72"/>
        <end position="123"/>
    </location>
</feature>
<dbReference type="Gene3D" id="2.60.120.920">
    <property type="match status" value="1"/>
</dbReference>
<dbReference type="InterPro" id="IPR013320">
    <property type="entry name" value="ConA-like_dom_sf"/>
</dbReference>
<feature type="domain" description="B30.2/SPRY" evidence="3">
    <location>
        <begin position="122"/>
        <end position="316"/>
    </location>
</feature>
<keyword evidence="2" id="KW-0812">Transmembrane</keyword>
<dbReference type="InterPro" id="IPR003879">
    <property type="entry name" value="Butyrophylin_SPRY"/>
</dbReference>
<dbReference type="PRINTS" id="PR01407">
    <property type="entry name" value="BUTYPHLNCDUF"/>
</dbReference>
<dbReference type="CDD" id="cd13733">
    <property type="entry name" value="SPRY_PRY_C-I_1"/>
    <property type="match status" value="1"/>
</dbReference>
<dbReference type="FunFam" id="2.60.120.920:FF:000004">
    <property type="entry name" value="Butyrophilin subfamily 1 member A1"/>
    <property type="match status" value="1"/>
</dbReference>
<reference evidence="4 5" key="1">
    <citation type="submission" date="2024-09" db="EMBL/GenBank/DDBJ databases">
        <title>A chromosome-level genome assembly of Gray's grenadier anchovy, Coilia grayii.</title>
        <authorList>
            <person name="Fu Z."/>
        </authorList>
    </citation>
    <scope>NUCLEOTIDE SEQUENCE [LARGE SCALE GENOMIC DNA]</scope>
    <source>
        <strain evidence="4">G4</strain>
        <tissue evidence="4">Muscle</tissue>
    </source>
</reference>
<evidence type="ECO:0000313" key="4">
    <source>
        <dbReference type="EMBL" id="KAL2079490.1"/>
    </source>
</evidence>
<comment type="caution">
    <text evidence="4">The sequence shown here is derived from an EMBL/GenBank/DDBJ whole genome shotgun (WGS) entry which is preliminary data.</text>
</comment>
<protein>
    <recommendedName>
        <fullName evidence="3">B30.2/SPRY domain-containing protein</fullName>
    </recommendedName>
</protein>
<dbReference type="InterPro" id="IPR001870">
    <property type="entry name" value="B30.2/SPRY"/>
</dbReference>
<dbReference type="SMART" id="SM00589">
    <property type="entry name" value="PRY"/>
    <property type="match status" value="1"/>
</dbReference>
<dbReference type="PROSITE" id="PS50188">
    <property type="entry name" value="B302_SPRY"/>
    <property type="match status" value="1"/>
</dbReference>
<organism evidence="4 5">
    <name type="scientific">Coilia grayii</name>
    <name type="common">Gray's grenadier anchovy</name>
    <dbReference type="NCBI Taxonomy" id="363190"/>
    <lineage>
        <taxon>Eukaryota</taxon>
        <taxon>Metazoa</taxon>
        <taxon>Chordata</taxon>
        <taxon>Craniata</taxon>
        <taxon>Vertebrata</taxon>
        <taxon>Euteleostomi</taxon>
        <taxon>Actinopterygii</taxon>
        <taxon>Neopterygii</taxon>
        <taxon>Teleostei</taxon>
        <taxon>Clupei</taxon>
        <taxon>Clupeiformes</taxon>
        <taxon>Clupeoidei</taxon>
        <taxon>Engraulidae</taxon>
        <taxon>Coilinae</taxon>
        <taxon>Coilia</taxon>
    </lineage>
</organism>
<dbReference type="SMART" id="SM00449">
    <property type="entry name" value="SPRY"/>
    <property type="match status" value="1"/>
</dbReference>
<evidence type="ECO:0000256" key="1">
    <source>
        <dbReference type="SAM" id="Coils"/>
    </source>
</evidence>
<dbReference type="PANTHER" id="PTHR24103">
    <property type="entry name" value="E3 UBIQUITIN-PROTEIN LIGASE TRIM"/>
    <property type="match status" value="1"/>
</dbReference>
<gene>
    <name evidence="4" type="ORF">ACEWY4_025234</name>
</gene>
<accession>A0ABD1IWZ5</accession>
<keyword evidence="2" id="KW-1133">Transmembrane helix</keyword>
<dbReference type="InterPro" id="IPR050143">
    <property type="entry name" value="TRIM/RBCC"/>
</dbReference>
<dbReference type="SUPFAM" id="SSF49899">
    <property type="entry name" value="Concanavalin A-like lectins/glucanases"/>
    <property type="match status" value="1"/>
</dbReference>
<keyword evidence="2" id="KW-0472">Membrane</keyword>
<dbReference type="InterPro" id="IPR043136">
    <property type="entry name" value="B30.2/SPRY_sf"/>
</dbReference>
<dbReference type="AlphaFoldDB" id="A0ABD1IWZ5"/>
<sequence length="322" mass="36131">MSEGTYEVADALYVNRPARNTAEKIYMNEVPGRSQRRAGHSNSQDNSGGHHCCYKLAVVLVCVLLLAVTIALRITTLKIKDLQLRYKNLLEEKDELQVHCNSMTAEKAQLSAMTGERDELQRRLCVLESHDMKTIKQHAVDVTLDRDTANPKLILSADGKQVKDGDTRQNVPDTPKRFNQTVNVLGKEGFSSGKFYYEVQVKGKIRWSLGVAKESINREGQIKVRPKYGYWVIRLRNGTYAALAGPSVPLSLKGKPQRVGVFVDYDAGLVSFYDADCWHHIYSFTRVSFTEKIYPFFSPSVNGGGRNSAPLIISPVYICPIK</sequence>
<evidence type="ECO:0000313" key="5">
    <source>
        <dbReference type="Proteomes" id="UP001591681"/>
    </source>
</evidence>
<name>A0ABD1IWZ5_9TELE</name>
<proteinExistence type="predicted"/>